<keyword evidence="4" id="KW-1185">Reference proteome</keyword>
<dbReference type="OrthoDB" id="9812295at2"/>
<name>A0A1I1VHH0_9BACL</name>
<dbReference type="PANTHER" id="PTHR30543">
    <property type="entry name" value="CHROMATE REDUCTASE"/>
    <property type="match status" value="1"/>
</dbReference>
<reference evidence="4" key="1">
    <citation type="submission" date="2016-10" db="EMBL/GenBank/DDBJ databases">
        <authorList>
            <person name="Varghese N."/>
            <person name="Submissions S."/>
        </authorList>
    </citation>
    <scope>NUCLEOTIDE SEQUENCE [LARGE SCALE GENOMIC DNA]</scope>
    <source>
        <strain evidence="4">CGMCC 1.10784</strain>
    </source>
</reference>
<proteinExistence type="inferred from homology"/>
<evidence type="ECO:0000256" key="1">
    <source>
        <dbReference type="ARBA" id="ARBA00009428"/>
    </source>
</evidence>
<dbReference type="Proteomes" id="UP000198855">
    <property type="component" value="Unassembled WGS sequence"/>
</dbReference>
<dbReference type="GO" id="GO:0016491">
    <property type="term" value="F:oxidoreductase activity"/>
    <property type="evidence" value="ECO:0007669"/>
    <property type="project" value="InterPro"/>
</dbReference>
<dbReference type="EMBL" id="FOMT01000001">
    <property type="protein sequence ID" value="SFD82457.1"/>
    <property type="molecule type" value="Genomic_DNA"/>
</dbReference>
<evidence type="ECO:0000259" key="2">
    <source>
        <dbReference type="Pfam" id="PF03358"/>
    </source>
</evidence>
<evidence type="ECO:0000313" key="3">
    <source>
        <dbReference type="EMBL" id="SFD82457.1"/>
    </source>
</evidence>
<gene>
    <name evidence="3" type="ORF">SAMN05216378_1594</name>
</gene>
<dbReference type="GO" id="GO:0005829">
    <property type="term" value="C:cytosol"/>
    <property type="evidence" value="ECO:0007669"/>
    <property type="project" value="TreeGrafter"/>
</dbReference>
<dbReference type="Pfam" id="PF03358">
    <property type="entry name" value="FMN_red"/>
    <property type="match status" value="1"/>
</dbReference>
<accession>A0A1I1VHH0</accession>
<feature type="domain" description="NADPH-dependent FMN reductase-like" evidence="2">
    <location>
        <begin position="6"/>
        <end position="151"/>
    </location>
</feature>
<protein>
    <submittedName>
        <fullName evidence="3">Chromate reductase</fullName>
    </submittedName>
</protein>
<comment type="similarity">
    <text evidence="1">Belongs to the azoreductase type 2 family.</text>
</comment>
<dbReference type="STRING" id="1045775.SAMN05216378_1594"/>
<dbReference type="AlphaFoldDB" id="A0A1I1VHH0"/>
<dbReference type="SUPFAM" id="SSF52218">
    <property type="entry name" value="Flavoproteins"/>
    <property type="match status" value="1"/>
</dbReference>
<dbReference type="Gene3D" id="3.40.50.360">
    <property type="match status" value="1"/>
</dbReference>
<dbReference type="InterPro" id="IPR050712">
    <property type="entry name" value="NAD(P)H-dep_reductase"/>
</dbReference>
<dbReference type="InterPro" id="IPR029039">
    <property type="entry name" value="Flavoprotein-like_sf"/>
</dbReference>
<evidence type="ECO:0000313" key="4">
    <source>
        <dbReference type="Proteomes" id="UP000198855"/>
    </source>
</evidence>
<organism evidence="3 4">
    <name type="scientific">Paenibacillus catalpae</name>
    <dbReference type="NCBI Taxonomy" id="1045775"/>
    <lineage>
        <taxon>Bacteria</taxon>
        <taxon>Bacillati</taxon>
        <taxon>Bacillota</taxon>
        <taxon>Bacilli</taxon>
        <taxon>Bacillales</taxon>
        <taxon>Paenibacillaceae</taxon>
        <taxon>Paenibacillus</taxon>
    </lineage>
</organism>
<dbReference type="PANTHER" id="PTHR30543:SF21">
    <property type="entry name" value="NAD(P)H-DEPENDENT FMN REDUCTASE LOT6"/>
    <property type="match status" value="1"/>
</dbReference>
<sequence length="185" mass="20462">MTQSYHIVGLTGSLRKASMNKTLLKNAALFLPENFTYTYADLGELPLYNQDLEEDLPESVKQFAELCSSADGFLISTPEFNGLITGVLKNALDWVSRKNIGAPLATKPVAIMGATTGPGGTARAQTNLRQLIFALDMDPVNRPELKLSQAHMKFDDEGRLSDFATLQVLQQLMDKFVHKVERSKE</sequence>
<dbReference type="RefSeq" id="WP_091183069.1">
    <property type="nucleotide sequence ID" value="NZ_FOMT01000001.1"/>
</dbReference>
<dbReference type="InterPro" id="IPR005025">
    <property type="entry name" value="FMN_Rdtase-like_dom"/>
</dbReference>
<dbReference type="GO" id="GO:0010181">
    <property type="term" value="F:FMN binding"/>
    <property type="evidence" value="ECO:0007669"/>
    <property type="project" value="TreeGrafter"/>
</dbReference>